<feature type="signal peptide" evidence="6">
    <location>
        <begin position="1"/>
        <end position="21"/>
    </location>
</feature>
<dbReference type="InterPro" id="IPR017850">
    <property type="entry name" value="Alkaline_phosphatase_core_sf"/>
</dbReference>
<proteinExistence type="inferred from homology"/>
<dbReference type="Gene3D" id="3.40.720.10">
    <property type="entry name" value="Alkaline Phosphatase, subunit A"/>
    <property type="match status" value="1"/>
</dbReference>
<evidence type="ECO:0000259" key="7">
    <source>
        <dbReference type="Pfam" id="PF00884"/>
    </source>
</evidence>
<evidence type="ECO:0000256" key="6">
    <source>
        <dbReference type="SAM" id="SignalP"/>
    </source>
</evidence>
<evidence type="ECO:0000313" key="9">
    <source>
        <dbReference type="Proteomes" id="UP000192578"/>
    </source>
</evidence>
<evidence type="ECO:0000256" key="1">
    <source>
        <dbReference type="ARBA" id="ARBA00001913"/>
    </source>
</evidence>
<dbReference type="PANTHER" id="PTHR10342">
    <property type="entry name" value="ARYLSULFATASE"/>
    <property type="match status" value="1"/>
</dbReference>
<dbReference type="SUPFAM" id="SSF53649">
    <property type="entry name" value="Alkaline phosphatase-like"/>
    <property type="match status" value="1"/>
</dbReference>
<evidence type="ECO:0000256" key="3">
    <source>
        <dbReference type="ARBA" id="ARBA00022723"/>
    </source>
</evidence>
<keyword evidence="4" id="KW-0106">Calcium</keyword>
<dbReference type="OrthoDB" id="103349at2759"/>
<keyword evidence="3" id="KW-0479">Metal-binding</keyword>
<sequence length="581" mass="64407">MRNPISVTLFCLCLLIIRVKTQEDRDEGLDDWLAKFRAGGPPPNIVFILADDLGHADVSYTEGSHQTPTPNIDALAWDGIILNRHYTNPICTPTRSALLSGKYTFNTGMQTSVVITPGSTWGLPLTLKLLPAYLKDLNYTTSLLGKWHLGSFTRDYLPGARGFDYSFGFNQGTTNAFNYTMGPSGAITGRDIYENGYQVPQNCTNNHYFPDLMLEKFEQIIHNADPAKPFYIQFNTPVPHSNNEWFGAVQHTMPQYTERPAVTALDDSFLDRRKQLGLIQALDEQVRRITLALTYKGVINNTIIVFASDNGAATRTFGLLNGADPNFGSTWPLRMFKQTLFEGGVRTPAFIWSSRFRRAGRFTNQLFHVTDWLPTLYQAAGGDVSTLMGLDGVSQLESLVTGRNITHRTEIPLNIDNKKTRYNSSALNPLYALIALDNSSGILYKLVGGSVYNDSYAGWERTEGTTSSNPMSTPTAVSVQCNGVEGVEQTPCTPWNADCLFDLTNDPCELNNIAGSNGNVLVWLKEKLAAYNATAVSPIANRTMDYRSNPNSWNGWWVPFLDPQPVWVSPPCVPFNPSSAS</sequence>
<comment type="similarity">
    <text evidence="2">Belongs to the sulfatase family.</text>
</comment>
<organism evidence="8 9">
    <name type="scientific">Hypsibius exemplaris</name>
    <name type="common">Freshwater tardigrade</name>
    <dbReference type="NCBI Taxonomy" id="2072580"/>
    <lineage>
        <taxon>Eukaryota</taxon>
        <taxon>Metazoa</taxon>
        <taxon>Ecdysozoa</taxon>
        <taxon>Tardigrada</taxon>
        <taxon>Eutardigrada</taxon>
        <taxon>Parachela</taxon>
        <taxon>Hypsibioidea</taxon>
        <taxon>Hypsibiidae</taxon>
        <taxon>Hypsibius</taxon>
    </lineage>
</organism>
<dbReference type="Proteomes" id="UP000192578">
    <property type="component" value="Unassembled WGS sequence"/>
</dbReference>
<dbReference type="GO" id="GO:0046872">
    <property type="term" value="F:metal ion binding"/>
    <property type="evidence" value="ECO:0007669"/>
    <property type="project" value="UniProtKB-KW"/>
</dbReference>
<dbReference type="InterPro" id="IPR000917">
    <property type="entry name" value="Sulfatase_N"/>
</dbReference>
<keyword evidence="5" id="KW-0325">Glycoprotein</keyword>
<comment type="caution">
    <text evidence="8">The sequence shown here is derived from an EMBL/GenBank/DDBJ whole genome shotgun (WGS) entry which is preliminary data.</text>
</comment>
<comment type="cofactor">
    <cofactor evidence="1">
        <name>Ca(2+)</name>
        <dbReference type="ChEBI" id="CHEBI:29108"/>
    </cofactor>
</comment>
<dbReference type="AlphaFoldDB" id="A0A1W0WWJ1"/>
<dbReference type="PANTHER" id="PTHR10342:SF273">
    <property type="entry name" value="RE14504P"/>
    <property type="match status" value="1"/>
</dbReference>
<dbReference type="InterPro" id="IPR047115">
    <property type="entry name" value="ARSB"/>
</dbReference>
<feature type="domain" description="Sulfatase N-terminal" evidence="7">
    <location>
        <begin position="43"/>
        <end position="381"/>
    </location>
</feature>
<evidence type="ECO:0000313" key="8">
    <source>
        <dbReference type="EMBL" id="OQV19560.1"/>
    </source>
</evidence>
<feature type="chain" id="PRO_5012551585" evidence="6">
    <location>
        <begin position="22"/>
        <end position="581"/>
    </location>
</feature>
<reference evidence="9" key="1">
    <citation type="submission" date="2017-01" db="EMBL/GenBank/DDBJ databases">
        <title>Comparative genomics of anhydrobiosis in the tardigrade Hypsibius dujardini.</title>
        <authorList>
            <person name="Yoshida Y."/>
            <person name="Koutsovoulos G."/>
            <person name="Laetsch D."/>
            <person name="Stevens L."/>
            <person name="Kumar S."/>
            <person name="Horikawa D."/>
            <person name="Ishino K."/>
            <person name="Komine S."/>
            <person name="Tomita M."/>
            <person name="Blaxter M."/>
            <person name="Arakawa K."/>
        </authorList>
    </citation>
    <scope>NUCLEOTIDE SEQUENCE [LARGE SCALE GENOMIC DNA]</scope>
    <source>
        <strain evidence="9">Z151</strain>
    </source>
</reference>
<dbReference type="EMBL" id="MTYJ01000037">
    <property type="protein sequence ID" value="OQV19560.1"/>
    <property type="molecule type" value="Genomic_DNA"/>
</dbReference>
<accession>A0A1W0WWJ1</accession>
<name>A0A1W0WWJ1_HYPEX</name>
<keyword evidence="9" id="KW-1185">Reference proteome</keyword>
<dbReference type="Pfam" id="PF00884">
    <property type="entry name" value="Sulfatase"/>
    <property type="match status" value="1"/>
</dbReference>
<protein>
    <submittedName>
        <fullName evidence="8">Arylsulfatase J</fullName>
    </submittedName>
</protein>
<dbReference type="Gene3D" id="3.30.1120.10">
    <property type="match status" value="1"/>
</dbReference>
<evidence type="ECO:0000256" key="4">
    <source>
        <dbReference type="ARBA" id="ARBA00022837"/>
    </source>
</evidence>
<evidence type="ECO:0000256" key="2">
    <source>
        <dbReference type="ARBA" id="ARBA00008779"/>
    </source>
</evidence>
<evidence type="ECO:0000256" key="5">
    <source>
        <dbReference type="ARBA" id="ARBA00023180"/>
    </source>
</evidence>
<dbReference type="CDD" id="cd16029">
    <property type="entry name" value="4-S"/>
    <property type="match status" value="1"/>
</dbReference>
<gene>
    <name evidence="8" type="ORF">BV898_06334</name>
</gene>
<dbReference type="GO" id="GO:0008484">
    <property type="term" value="F:sulfuric ester hydrolase activity"/>
    <property type="evidence" value="ECO:0007669"/>
    <property type="project" value="InterPro"/>
</dbReference>
<keyword evidence="6" id="KW-0732">Signal</keyword>